<comment type="subcellular location">
    <subcellularLocation>
        <location evidence="2">Cytoplasm</location>
    </subcellularLocation>
    <subcellularLocation>
        <location evidence="1">Nucleus</location>
    </subcellularLocation>
</comment>
<name>A0ABM1M2R4_NICVS</name>
<reference evidence="13" key="1">
    <citation type="submission" date="2025-08" db="UniProtKB">
        <authorList>
            <consortium name="RefSeq"/>
        </authorList>
    </citation>
    <scope>IDENTIFICATION</scope>
    <source>
        <tissue evidence="13">Whole Larva</tissue>
    </source>
</reference>
<dbReference type="InterPro" id="IPR037289">
    <property type="entry name" value="Elp2"/>
</dbReference>
<dbReference type="PROSITE" id="PS00678">
    <property type="entry name" value="WD_REPEATS_1"/>
    <property type="match status" value="1"/>
</dbReference>
<dbReference type="PANTHER" id="PTHR44111">
    <property type="entry name" value="ELONGATOR COMPLEX PROTEIN 2"/>
    <property type="match status" value="1"/>
</dbReference>
<dbReference type="PANTHER" id="PTHR44111:SF1">
    <property type="entry name" value="ELONGATOR COMPLEX PROTEIN 2"/>
    <property type="match status" value="1"/>
</dbReference>
<evidence type="ECO:0000256" key="6">
    <source>
        <dbReference type="ARBA" id="ARBA00022490"/>
    </source>
</evidence>
<keyword evidence="12" id="KW-1185">Reference proteome</keyword>
<sequence>MSVNVTYVSANCNQTAAVADWGVNNQICYGSSNAVLIYDVFDNRRVLFTLHGHKGRVNSVRWIRDCDYESECVSVSVDNTVIVWSLSNGKWSSATLTGHEGIVNVVDALYKSPDMSNAVVVSAGADSNIIIWTRQTLKSEFVLSQSINLGYNICLTLRLAKLPNCDKLIMATSNDNSKINLYSEIDDKFEHKSTLKGHEDWVRGLDFKIIENDGLLLASSSQDNFIRIWKFTLAAKHSKKTENDYFTLNEFEVANGKYIIDLETILAGHEGWIYSVNWSQNEEKLLSASLDKSMIIWELNKEANLWLENVRVGEVGGNTLGFYGGMFSKDGKAIMGHGYHGSFHLWLLDEDTNSWTPQVTAGGHFNEVVDLSWDPLGSYVISASYDQTTRIHAPWQKDEIVTWHEIARPQVHGYDMSCLAILGRYSFASGAEEKIVRIFQAPENFVENFNRICRLDETHSEYKAPKGASVPSLGLSNKAVFENDNADKATVKSKKDVYPEESHFTAIEMQEPPTEETLLQNTLWPETQKLYGHGYEIFSLASSPDGKLLATGCKASTKEHATILLWDTQNWSIVQKFVMHTLTVTQISFSPDSTKILLVSRDRRWSLFSRSSETESFQFEGTTDKKTGIHSRIIWCCNWTHDSKFFATGSRDGKLVVWTKNSELPMSALGQYEAASEVLTLKTQSITALAFAPQKIADKYMLAVGLESGCIMIYHWDKSGFKELVNMSQTFAHHLTVKRLAFRPILGKAGFELDEDDIQLASCSSDYSVRIYDIYLSKLVYSES</sequence>
<dbReference type="Gene3D" id="2.130.10.10">
    <property type="entry name" value="YVTN repeat-like/Quinoprotein amine dehydrogenase"/>
    <property type="match status" value="4"/>
</dbReference>
<keyword evidence="7 11" id="KW-0853">WD repeat</keyword>
<comment type="similarity">
    <text evidence="4">Belongs to the WD repeat ELP2 family.</text>
</comment>
<gene>
    <name evidence="13" type="primary">LOC108557010</name>
</gene>
<proteinExistence type="inferred from homology"/>
<dbReference type="InterPro" id="IPR036322">
    <property type="entry name" value="WD40_repeat_dom_sf"/>
</dbReference>
<evidence type="ECO:0000256" key="8">
    <source>
        <dbReference type="ARBA" id="ARBA00022694"/>
    </source>
</evidence>
<feature type="repeat" description="WD" evidence="11">
    <location>
        <begin position="50"/>
        <end position="94"/>
    </location>
</feature>
<evidence type="ECO:0000256" key="11">
    <source>
        <dbReference type="PROSITE-ProRule" id="PRU00221"/>
    </source>
</evidence>
<feature type="repeat" description="WD" evidence="11">
    <location>
        <begin position="627"/>
        <end position="658"/>
    </location>
</feature>
<evidence type="ECO:0000256" key="5">
    <source>
        <dbReference type="ARBA" id="ARBA00020267"/>
    </source>
</evidence>
<dbReference type="InterPro" id="IPR001680">
    <property type="entry name" value="WD40_rpt"/>
</dbReference>
<dbReference type="CDD" id="cd00200">
    <property type="entry name" value="WD40"/>
    <property type="match status" value="1"/>
</dbReference>
<dbReference type="Pfam" id="PF00400">
    <property type="entry name" value="WD40"/>
    <property type="match status" value="7"/>
</dbReference>
<keyword evidence="10" id="KW-0539">Nucleus</keyword>
<organism evidence="12 13">
    <name type="scientific">Nicrophorus vespilloides</name>
    <name type="common">Boreal carrion beetle</name>
    <dbReference type="NCBI Taxonomy" id="110193"/>
    <lineage>
        <taxon>Eukaryota</taxon>
        <taxon>Metazoa</taxon>
        <taxon>Ecdysozoa</taxon>
        <taxon>Arthropoda</taxon>
        <taxon>Hexapoda</taxon>
        <taxon>Insecta</taxon>
        <taxon>Pterygota</taxon>
        <taxon>Neoptera</taxon>
        <taxon>Endopterygota</taxon>
        <taxon>Coleoptera</taxon>
        <taxon>Polyphaga</taxon>
        <taxon>Staphyliniformia</taxon>
        <taxon>Silphidae</taxon>
        <taxon>Nicrophorinae</taxon>
        <taxon>Nicrophorus</taxon>
    </lineage>
</organism>
<evidence type="ECO:0000313" key="13">
    <source>
        <dbReference type="RefSeq" id="XP_017768864.1"/>
    </source>
</evidence>
<feature type="repeat" description="WD" evidence="11">
    <location>
        <begin position="361"/>
        <end position="391"/>
    </location>
</feature>
<evidence type="ECO:0000256" key="9">
    <source>
        <dbReference type="ARBA" id="ARBA00022737"/>
    </source>
</evidence>
<evidence type="ECO:0000256" key="1">
    <source>
        <dbReference type="ARBA" id="ARBA00004123"/>
    </source>
</evidence>
<evidence type="ECO:0000256" key="7">
    <source>
        <dbReference type="ARBA" id="ARBA00022574"/>
    </source>
</evidence>
<evidence type="ECO:0000256" key="4">
    <source>
        <dbReference type="ARBA" id="ARBA00005881"/>
    </source>
</evidence>
<keyword evidence="8" id="KW-0819">tRNA processing</keyword>
<accession>A0ABM1M2R4</accession>
<evidence type="ECO:0000256" key="2">
    <source>
        <dbReference type="ARBA" id="ARBA00004496"/>
    </source>
</evidence>
<evidence type="ECO:0000256" key="3">
    <source>
        <dbReference type="ARBA" id="ARBA00005043"/>
    </source>
</evidence>
<dbReference type="RefSeq" id="XP_017768864.1">
    <property type="nucleotide sequence ID" value="XM_017913375.1"/>
</dbReference>
<evidence type="ECO:0000256" key="10">
    <source>
        <dbReference type="ARBA" id="ARBA00023242"/>
    </source>
</evidence>
<dbReference type="GeneID" id="108557010"/>
<keyword evidence="9" id="KW-0677">Repeat</keyword>
<dbReference type="PROSITE" id="PS50294">
    <property type="entry name" value="WD_REPEATS_REGION"/>
    <property type="match status" value="1"/>
</dbReference>
<dbReference type="SMART" id="SM00320">
    <property type="entry name" value="WD40"/>
    <property type="match status" value="11"/>
</dbReference>
<comment type="pathway">
    <text evidence="3">tRNA modification; 5-methoxycarbonylmethyl-2-thiouridine-tRNA biosynthesis.</text>
</comment>
<keyword evidence="6" id="KW-0963">Cytoplasm</keyword>
<feature type="repeat" description="WD" evidence="11">
    <location>
        <begin position="266"/>
        <end position="307"/>
    </location>
</feature>
<evidence type="ECO:0000313" key="12">
    <source>
        <dbReference type="Proteomes" id="UP000695000"/>
    </source>
</evidence>
<dbReference type="InterPro" id="IPR019775">
    <property type="entry name" value="WD40_repeat_CS"/>
</dbReference>
<feature type="repeat" description="WD" evidence="11">
    <location>
        <begin position="195"/>
        <end position="230"/>
    </location>
</feature>
<dbReference type="PROSITE" id="PS50082">
    <property type="entry name" value="WD_REPEATS_2"/>
    <property type="match status" value="5"/>
</dbReference>
<protein>
    <recommendedName>
        <fullName evidence="5">Elongator complex protein 2</fullName>
    </recommendedName>
</protein>
<dbReference type="InterPro" id="IPR015943">
    <property type="entry name" value="WD40/YVTN_repeat-like_dom_sf"/>
</dbReference>
<dbReference type="SUPFAM" id="SSF50978">
    <property type="entry name" value="WD40 repeat-like"/>
    <property type="match status" value="3"/>
</dbReference>
<dbReference type="Proteomes" id="UP000695000">
    <property type="component" value="Unplaced"/>
</dbReference>